<proteinExistence type="inferred from homology"/>
<dbReference type="GO" id="GO:0005730">
    <property type="term" value="C:nucleolus"/>
    <property type="evidence" value="ECO:0007669"/>
    <property type="project" value="UniProtKB-SubCell"/>
</dbReference>
<evidence type="ECO:0000256" key="11">
    <source>
        <dbReference type="SAM" id="MobiDB-lite"/>
    </source>
</evidence>
<dbReference type="Pfam" id="PF16969">
    <property type="entry name" value="SRP68"/>
    <property type="match status" value="1"/>
</dbReference>
<protein>
    <recommendedName>
        <fullName evidence="9 10">Signal recognition particle subunit SRP68</fullName>
        <shortName evidence="10">SRP68</shortName>
    </recommendedName>
</protein>
<dbReference type="InterPro" id="IPR038253">
    <property type="entry name" value="SRP68_N_sf"/>
</dbReference>
<evidence type="ECO:0000256" key="10">
    <source>
        <dbReference type="PIRNR" id="PIRNR038995"/>
    </source>
</evidence>
<dbReference type="GO" id="GO:0006614">
    <property type="term" value="P:SRP-dependent cotranslational protein targeting to membrane"/>
    <property type="evidence" value="ECO:0007669"/>
    <property type="project" value="InterPro"/>
</dbReference>
<dbReference type="Proteomes" id="UP000297814">
    <property type="component" value="Unassembled WGS sequence"/>
</dbReference>
<keyword evidence="7" id="KW-0539">Nucleus</keyword>
<keyword evidence="4 10" id="KW-0963">Cytoplasm</keyword>
<sequence length="623" mass="70266">MDITKFIVERRLKIQIDSSYKHYQPEITRQIQTLRKKLDIATKRRSKYISKAITVEDISRSHEFVHFQLLLAERCYANAMMMKEMHMVGKKGLTGPTRSHIDSRLHKGVKYAKHLCRLLSDKSTTNANDADILEARAYAASLAGARYFEKESWESCVKSYSEVWIIYTALFKATNADIFKDLLTDPVDPSIRYAAYKMGLPRTLAISAIVRQNFPLEDQELTRQLGKLDLDSLKDGAAVSEVESLESDVAIKTIVWRSRTVVLEDAAIAVALGSVKAATPKISNALSSSSRKDMGLAYDDVLMASQEAVDATKHAIDELASEGVEQSDKRMQSLFVTRTRNIYEMISWRVGRNRAMLGKGDGLDVDPPRQLYRKKADRIVPREAGTSRKVAPLQANVVLYDGILKDIESIRELHGVTSDSELMEELDAKYSYFQALRCLMLARAHAIVPNSENLRNSLALLNRAAEKCTAAHSKLSSSMDTTTADSPPNLTVISSQTENLLAYLHCELQRYRALVEIYDFTSATPQPADENVRQAPLVERLHEYPADGVVDLKNIVNYPPRMEVVPVKPLFFDSAWNYIDYPGRTTEKTAEKAAVEEEAMETEPEELQEQHQQQKKGWFGFGR</sequence>
<comment type="similarity">
    <text evidence="3 10">Belongs to the SRP68 family.</text>
</comment>
<comment type="function">
    <text evidence="10">Component of the signal recognition particle (SRP) complex, a ribonucleoprotein complex that mediates the cotranslational targeting of secretory and membrane proteins to the endoplasmic reticulum (ER). The SRP complex interacts with the signal sequence in nascent secretory and membrane proteins and directs them to the membrane of the ER.</text>
</comment>
<dbReference type="InterPro" id="IPR034652">
    <property type="entry name" value="SRP68-RBD"/>
</dbReference>
<accession>A0A4Z1G9P9</accession>
<evidence type="ECO:0000256" key="5">
    <source>
        <dbReference type="ARBA" id="ARBA00022884"/>
    </source>
</evidence>
<dbReference type="PANTHER" id="PTHR12860">
    <property type="entry name" value="SIGNAL RECOGNITION PARTICLE 68 KDA PROTEIN"/>
    <property type="match status" value="1"/>
</dbReference>
<name>A0A4Z1G9P9_9HELO</name>
<evidence type="ECO:0000313" key="12">
    <source>
        <dbReference type="EMBL" id="TGO32132.1"/>
    </source>
</evidence>
<comment type="caution">
    <text evidence="12">The sequence shown here is derived from an EMBL/GenBank/DDBJ whole genome shotgun (WGS) entry which is preliminary data.</text>
</comment>
<evidence type="ECO:0000313" key="13">
    <source>
        <dbReference type="Proteomes" id="UP000297814"/>
    </source>
</evidence>
<evidence type="ECO:0000256" key="7">
    <source>
        <dbReference type="ARBA" id="ARBA00023242"/>
    </source>
</evidence>
<dbReference type="GO" id="GO:0005047">
    <property type="term" value="F:signal recognition particle binding"/>
    <property type="evidence" value="ECO:0007669"/>
    <property type="project" value="InterPro"/>
</dbReference>
<keyword evidence="5 10" id="KW-0694">RNA-binding</keyword>
<feature type="region of interest" description="Disordered" evidence="11">
    <location>
        <begin position="589"/>
        <end position="623"/>
    </location>
</feature>
<organism evidence="12 13">
    <name type="scientific">Botrytis hyacinthi</name>
    <dbReference type="NCBI Taxonomy" id="278943"/>
    <lineage>
        <taxon>Eukaryota</taxon>
        <taxon>Fungi</taxon>
        <taxon>Dikarya</taxon>
        <taxon>Ascomycota</taxon>
        <taxon>Pezizomycotina</taxon>
        <taxon>Leotiomycetes</taxon>
        <taxon>Helotiales</taxon>
        <taxon>Sclerotiniaceae</taxon>
        <taxon>Botrytis</taxon>
    </lineage>
</organism>
<evidence type="ECO:0000256" key="9">
    <source>
        <dbReference type="ARBA" id="ARBA00029498"/>
    </source>
</evidence>
<dbReference type="GO" id="GO:0005786">
    <property type="term" value="C:signal recognition particle, endoplasmic reticulum targeting"/>
    <property type="evidence" value="ECO:0007669"/>
    <property type="project" value="UniProtKB-KW"/>
</dbReference>
<keyword evidence="6 10" id="KW-0733">Signal recognition particle</keyword>
<evidence type="ECO:0000256" key="3">
    <source>
        <dbReference type="ARBA" id="ARBA00009352"/>
    </source>
</evidence>
<dbReference type="GO" id="GO:0008312">
    <property type="term" value="F:7S RNA binding"/>
    <property type="evidence" value="ECO:0007669"/>
    <property type="project" value="InterPro"/>
</dbReference>
<dbReference type="AlphaFoldDB" id="A0A4Z1G9P9"/>
<dbReference type="PANTHER" id="PTHR12860:SF0">
    <property type="entry name" value="SIGNAL RECOGNITION PARTICLE SUBUNIT SRP68"/>
    <property type="match status" value="1"/>
</dbReference>
<keyword evidence="8 10" id="KW-0687">Ribonucleoprotein</keyword>
<evidence type="ECO:0000256" key="2">
    <source>
        <dbReference type="ARBA" id="ARBA00004604"/>
    </source>
</evidence>
<dbReference type="InterPro" id="IPR026258">
    <property type="entry name" value="SRP68"/>
</dbReference>
<evidence type="ECO:0000256" key="6">
    <source>
        <dbReference type="ARBA" id="ARBA00023135"/>
    </source>
</evidence>
<dbReference type="CDD" id="cd15481">
    <property type="entry name" value="SRP68-RBD"/>
    <property type="match status" value="1"/>
</dbReference>
<comment type="subcellular location">
    <subcellularLocation>
        <location evidence="1 10">Cytoplasm</location>
    </subcellularLocation>
    <subcellularLocation>
        <location evidence="2">Nucleus</location>
        <location evidence="2">Nucleolus</location>
    </subcellularLocation>
</comment>
<dbReference type="Gene3D" id="1.10.3450.40">
    <property type="entry name" value="Signal recognition particle, SRP68 subunit, RNA-binding domain"/>
    <property type="match status" value="1"/>
</dbReference>
<dbReference type="PIRSF" id="PIRSF038995">
    <property type="entry name" value="SRP68"/>
    <property type="match status" value="1"/>
</dbReference>
<evidence type="ECO:0000256" key="1">
    <source>
        <dbReference type="ARBA" id="ARBA00004496"/>
    </source>
</evidence>
<gene>
    <name evidence="12" type="ORF">BHYA_0348g00030</name>
</gene>
<keyword evidence="13" id="KW-1185">Reference proteome</keyword>
<reference evidence="12 13" key="1">
    <citation type="submission" date="2017-12" db="EMBL/GenBank/DDBJ databases">
        <title>Comparative genomics of Botrytis spp.</title>
        <authorList>
            <person name="Valero-Jimenez C.A."/>
            <person name="Tapia P."/>
            <person name="Veloso J."/>
            <person name="Silva-Moreno E."/>
            <person name="Staats M."/>
            <person name="Valdes J.H."/>
            <person name="Van Kan J.A.L."/>
        </authorList>
    </citation>
    <scope>NUCLEOTIDE SEQUENCE [LARGE SCALE GENOMIC DNA]</scope>
    <source>
        <strain evidence="12 13">Bh0001</strain>
    </source>
</reference>
<dbReference type="GO" id="GO:0030942">
    <property type="term" value="F:endoplasmic reticulum signal peptide binding"/>
    <property type="evidence" value="ECO:0007669"/>
    <property type="project" value="InterPro"/>
</dbReference>
<evidence type="ECO:0000256" key="8">
    <source>
        <dbReference type="ARBA" id="ARBA00023274"/>
    </source>
</evidence>
<dbReference type="EMBL" id="PQXK01000348">
    <property type="protein sequence ID" value="TGO32132.1"/>
    <property type="molecule type" value="Genomic_DNA"/>
</dbReference>
<evidence type="ECO:0000256" key="4">
    <source>
        <dbReference type="ARBA" id="ARBA00022490"/>
    </source>
</evidence>
<feature type="compositionally biased region" description="Acidic residues" evidence="11">
    <location>
        <begin position="596"/>
        <end position="607"/>
    </location>
</feature>